<reference evidence="2 3" key="1">
    <citation type="journal article" date="2013" name="BMC Genomics">
        <title>The miniature genome of a carnivorous plant Genlisea aurea contains a low number of genes and short non-coding sequences.</title>
        <authorList>
            <person name="Leushkin E.V."/>
            <person name="Sutormin R.A."/>
            <person name="Nabieva E.R."/>
            <person name="Penin A.A."/>
            <person name="Kondrashov A.S."/>
            <person name="Logacheva M.D."/>
        </authorList>
    </citation>
    <scope>NUCLEOTIDE SEQUENCE [LARGE SCALE GENOMIC DNA]</scope>
</reference>
<protein>
    <submittedName>
        <fullName evidence="2">Uncharacterized protein</fullName>
    </submittedName>
</protein>
<dbReference type="AlphaFoldDB" id="S8EH50"/>
<feature type="region of interest" description="Disordered" evidence="1">
    <location>
        <begin position="133"/>
        <end position="156"/>
    </location>
</feature>
<evidence type="ECO:0000313" key="2">
    <source>
        <dbReference type="EMBL" id="EPS71997.1"/>
    </source>
</evidence>
<dbReference type="Proteomes" id="UP000015453">
    <property type="component" value="Unassembled WGS sequence"/>
</dbReference>
<organism evidence="2 3">
    <name type="scientific">Genlisea aurea</name>
    <dbReference type="NCBI Taxonomy" id="192259"/>
    <lineage>
        <taxon>Eukaryota</taxon>
        <taxon>Viridiplantae</taxon>
        <taxon>Streptophyta</taxon>
        <taxon>Embryophyta</taxon>
        <taxon>Tracheophyta</taxon>
        <taxon>Spermatophyta</taxon>
        <taxon>Magnoliopsida</taxon>
        <taxon>eudicotyledons</taxon>
        <taxon>Gunneridae</taxon>
        <taxon>Pentapetalae</taxon>
        <taxon>asterids</taxon>
        <taxon>lamiids</taxon>
        <taxon>Lamiales</taxon>
        <taxon>Lentibulariaceae</taxon>
        <taxon>Genlisea</taxon>
    </lineage>
</organism>
<accession>S8EH50</accession>
<feature type="region of interest" description="Disordered" evidence="1">
    <location>
        <begin position="12"/>
        <end position="37"/>
    </location>
</feature>
<dbReference type="EMBL" id="AUSU01001025">
    <property type="protein sequence ID" value="EPS71997.1"/>
    <property type="molecule type" value="Genomic_DNA"/>
</dbReference>
<evidence type="ECO:0000313" key="3">
    <source>
        <dbReference type="Proteomes" id="UP000015453"/>
    </source>
</evidence>
<name>S8EH50_9LAMI</name>
<keyword evidence="3" id="KW-1185">Reference proteome</keyword>
<comment type="caution">
    <text evidence="2">The sequence shown here is derived from an EMBL/GenBank/DDBJ whole genome shotgun (WGS) entry which is preliminary data.</text>
</comment>
<gene>
    <name evidence="2" type="ORF">M569_02766</name>
</gene>
<sequence length="156" mass="17200">MVPPLRFQTVDGFHLDQTAGPAAEEDVENGDTIRSRRAEDPRGGVAVAGLRIRVDQRAGNRHVRTSRRSNAHSGILFVDDERDGGGRKITVLNVIASRSGISSNSLRAESRFPAFIKKYSILLLGTNRFRREKKKTRRKGSETRISAVPGEIHGAV</sequence>
<evidence type="ECO:0000256" key="1">
    <source>
        <dbReference type="SAM" id="MobiDB-lite"/>
    </source>
</evidence>
<proteinExistence type="predicted"/>